<evidence type="ECO:0000256" key="1">
    <source>
        <dbReference type="SAM" id="MobiDB-lite"/>
    </source>
</evidence>
<gene>
    <name evidence="2" type="ORF">K432DRAFT_425302</name>
</gene>
<feature type="compositionally biased region" description="Pro residues" evidence="1">
    <location>
        <begin position="252"/>
        <end position="274"/>
    </location>
</feature>
<keyword evidence="3" id="KW-1185">Reference proteome</keyword>
<reference evidence="2 3" key="1">
    <citation type="journal article" date="2016" name="Nat. Commun.">
        <title>Ectomycorrhizal ecology is imprinted in the genome of the dominant symbiotic fungus Cenococcum geophilum.</title>
        <authorList>
            <consortium name="DOE Joint Genome Institute"/>
            <person name="Peter M."/>
            <person name="Kohler A."/>
            <person name="Ohm R.A."/>
            <person name="Kuo A."/>
            <person name="Krutzmann J."/>
            <person name="Morin E."/>
            <person name="Arend M."/>
            <person name="Barry K.W."/>
            <person name="Binder M."/>
            <person name="Choi C."/>
            <person name="Clum A."/>
            <person name="Copeland A."/>
            <person name="Grisel N."/>
            <person name="Haridas S."/>
            <person name="Kipfer T."/>
            <person name="LaButti K."/>
            <person name="Lindquist E."/>
            <person name="Lipzen A."/>
            <person name="Maire R."/>
            <person name="Meier B."/>
            <person name="Mihaltcheva S."/>
            <person name="Molinier V."/>
            <person name="Murat C."/>
            <person name="Poggeler S."/>
            <person name="Quandt C.A."/>
            <person name="Sperisen C."/>
            <person name="Tritt A."/>
            <person name="Tisserant E."/>
            <person name="Crous P.W."/>
            <person name="Henrissat B."/>
            <person name="Nehls U."/>
            <person name="Egli S."/>
            <person name="Spatafora J.W."/>
            <person name="Grigoriev I.V."/>
            <person name="Martin F.M."/>
        </authorList>
    </citation>
    <scope>NUCLEOTIDE SEQUENCE [LARGE SCALE GENOMIC DNA]</scope>
    <source>
        <strain evidence="2 3">CBS 459.81</strain>
    </source>
</reference>
<feature type="region of interest" description="Disordered" evidence="1">
    <location>
        <begin position="376"/>
        <end position="398"/>
    </location>
</feature>
<dbReference type="Proteomes" id="UP000250266">
    <property type="component" value="Unassembled WGS sequence"/>
</dbReference>
<feature type="compositionally biased region" description="Acidic residues" evidence="1">
    <location>
        <begin position="198"/>
        <end position="207"/>
    </location>
</feature>
<protein>
    <submittedName>
        <fullName evidence="2">Uncharacterized protein</fullName>
    </submittedName>
</protein>
<feature type="compositionally biased region" description="Low complexity" evidence="1">
    <location>
        <begin position="275"/>
        <end position="286"/>
    </location>
</feature>
<feature type="region of interest" description="Disordered" evidence="1">
    <location>
        <begin position="183"/>
        <end position="217"/>
    </location>
</feature>
<organism evidence="2 3">
    <name type="scientific">Lepidopterella palustris CBS 459.81</name>
    <dbReference type="NCBI Taxonomy" id="1314670"/>
    <lineage>
        <taxon>Eukaryota</taxon>
        <taxon>Fungi</taxon>
        <taxon>Dikarya</taxon>
        <taxon>Ascomycota</taxon>
        <taxon>Pezizomycotina</taxon>
        <taxon>Dothideomycetes</taxon>
        <taxon>Pleosporomycetidae</taxon>
        <taxon>Mytilinidiales</taxon>
        <taxon>Argynnaceae</taxon>
        <taxon>Lepidopterella</taxon>
    </lineage>
</organism>
<proteinExistence type="predicted"/>
<accession>A0A8E2ECF7</accession>
<evidence type="ECO:0000313" key="2">
    <source>
        <dbReference type="EMBL" id="OCK80998.1"/>
    </source>
</evidence>
<feature type="region of interest" description="Disordered" evidence="1">
    <location>
        <begin position="250"/>
        <end position="300"/>
    </location>
</feature>
<dbReference type="AlphaFoldDB" id="A0A8E2ECF7"/>
<dbReference type="EMBL" id="KV744937">
    <property type="protein sequence ID" value="OCK80998.1"/>
    <property type="molecule type" value="Genomic_DNA"/>
</dbReference>
<name>A0A8E2ECF7_9PEZI</name>
<sequence>MTTISSIHELLQCARLEEFSLYDGLFEENPRDTHLFNYKGNFHQFRLKILNDAIEQLRPVDPSNSVLTWQPRHVEVGCIAIPETLITEGCLDLSLLWSLYGATSPRVINWLKFRYCDMPLKQLQDLVDAYERQAVRYMRAADAELLIAAMTRCIILQDAINRVSTYGTSKHLNLNLGRKTPCIKPSWSPPKSPSGLYEEPDEEEVTDPENLSEPHDINVTNNTAARGIIPPNAPEWRSNRVPPWGERVAYKSPPPYMPELPTYDPPSPRPPYPMSPSYSPKSPGYSQVSPRYNPTSSSHAPTLSCFAPCCAPKPQPSNFDPDWMVKSPSWASKSPGQTLKLPSAFNAPKESYSPQQSLASPFDCYAQLWRKYAPPERHAQSPVPVDEDYSPQSPKFSTDVDMRYLQSKKEEGAVGNNLMLCGKNRTSDVSDVGEVREKLSLFEEKEFFEEEGPVQAEGLAS</sequence>
<evidence type="ECO:0000313" key="3">
    <source>
        <dbReference type="Proteomes" id="UP000250266"/>
    </source>
</evidence>
<feature type="compositionally biased region" description="Polar residues" evidence="1">
    <location>
        <begin position="287"/>
        <end position="300"/>
    </location>
</feature>